<comment type="caution">
    <text evidence="1">The sequence shown here is derived from an EMBL/GenBank/DDBJ whole genome shotgun (WGS) entry which is preliminary data.</text>
</comment>
<dbReference type="EMBL" id="PDCJ01000001">
    <property type="protein sequence ID" value="PEG32781.1"/>
    <property type="molecule type" value="Genomic_DNA"/>
</dbReference>
<name>A0A2A7MN59_9CLOT</name>
<evidence type="ECO:0000313" key="1">
    <source>
        <dbReference type="EMBL" id="PEG32781.1"/>
    </source>
</evidence>
<organism evidence="1 2">
    <name type="scientific">Clostridium neonatale</name>
    <dbReference type="NCBI Taxonomy" id="137838"/>
    <lineage>
        <taxon>Bacteria</taxon>
        <taxon>Bacillati</taxon>
        <taxon>Bacillota</taxon>
        <taxon>Clostridia</taxon>
        <taxon>Eubacteriales</taxon>
        <taxon>Clostridiaceae</taxon>
        <taxon>Clostridium</taxon>
    </lineage>
</organism>
<keyword evidence="1" id="KW-0067">ATP-binding</keyword>
<keyword evidence="1" id="KW-0547">Nucleotide-binding</keyword>
<proteinExistence type="predicted"/>
<dbReference type="Proteomes" id="UP000220840">
    <property type="component" value="Unassembled WGS sequence"/>
</dbReference>
<reference evidence="1 2" key="1">
    <citation type="submission" date="2017-10" db="EMBL/GenBank/DDBJ databases">
        <title>Effective Description of Clostridium neonatale sp. nov. linked to necrotizing enterocolitis in neonates and a clarification of species assignable to the genus Clostridium (Prazmowski 1880) emend. Lawson and Rainey 2016.</title>
        <authorList>
            <person name="Bernard K."/>
            <person name="Burdz T."/>
            <person name="Wiebe D."/>
            <person name="Balcewich B."/>
            <person name="Alfa M."/>
            <person name="Bernier A.-M."/>
        </authorList>
    </citation>
    <scope>NUCLEOTIDE SEQUENCE [LARGE SCALE GENOMIC DNA]</scope>
    <source>
        <strain evidence="1 2">LCDC99A005</strain>
    </source>
</reference>
<dbReference type="GO" id="GO:0005524">
    <property type="term" value="F:ATP binding"/>
    <property type="evidence" value="ECO:0007669"/>
    <property type="project" value="UniProtKB-KW"/>
</dbReference>
<evidence type="ECO:0000313" key="2">
    <source>
        <dbReference type="Proteomes" id="UP000220840"/>
    </source>
</evidence>
<sequence>MELYIKEALKEALISYEGTVVLVSTEAAFYEEWADRIIDIEEIV</sequence>
<keyword evidence="2" id="KW-1185">Reference proteome</keyword>
<accession>A0A2A7MN59</accession>
<dbReference type="AlphaFoldDB" id="A0A2A7MN59"/>
<protein>
    <submittedName>
        <fullName evidence="1">ABC transporter ATP-binding protein</fullName>
    </submittedName>
</protein>
<gene>
    <name evidence="1" type="ORF">CQ394_06430</name>
</gene>